<protein>
    <recommendedName>
        <fullName evidence="2">M23ase beta-sheet core domain-containing protein</fullName>
    </recommendedName>
</protein>
<evidence type="ECO:0000313" key="3">
    <source>
        <dbReference type="EMBL" id="OGM09784.1"/>
    </source>
</evidence>
<gene>
    <name evidence="3" type="ORF">A2Z67_03225</name>
</gene>
<keyword evidence="1" id="KW-0812">Transmembrane</keyword>
<dbReference type="Pfam" id="PF01551">
    <property type="entry name" value="Peptidase_M23"/>
    <property type="match status" value="1"/>
</dbReference>
<dbReference type="PANTHER" id="PTHR21666:SF290">
    <property type="entry name" value="PEPTIDASE M23 DOMAIN PROTEIN"/>
    <property type="match status" value="1"/>
</dbReference>
<dbReference type="Gene3D" id="2.70.70.10">
    <property type="entry name" value="Glucose Permease (Domain IIA)"/>
    <property type="match status" value="1"/>
</dbReference>
<dbReference type="InterPro" id="IPR016047">
    <property type="entry name" value="M23ase_b-sheet_dom"/>
</dbReference>
<name>A0A1F7X3V3_9BACT</name>
<dbReference type="CDD" id="cd12797">
    <property type="entry name" value="M23_peptidase"/>
    <property type="match status" value="1"/>
</dbReference>
<accession>A0A1F7X3V3</accession>
<organism evidence="3 4">
    <name type="scientific">Candidatus Woesebacteria bacterium RBG_13_36_22</name>
    <dbReference type="NCBI Taxonomy" id="1802478"/>
    <lineage>
        <taxon>Bacteria</taxon>
        <taxon>Candidatus Woeseibacteriota</taxon>
    </lineage>
</organism>
<feature type="transmembrane region" description="Helical" evidence="1">
    <location>
        <begin position="568"/>
        <end position="591"/>
    </location>
</feature>
<evidence type="ECO:0000313" key="4">
    <source>
        <dbReference type="Proteomes" id="UP000176939"/>
    </source>
</evidence>
<dbReference type="InterPro" id="IPR050570">
    <property type="entry name" value="Cell_wall_metabolism_enzyme"/>
</dbReference>
<keyword evidence="1" id="KW-1133">Transmembrane helix</keyword>
<dbReference type="SUPFAM" id="SSF51261">
    <property type="entry name" value="Duplicated hybrid motif"/>
    <property type="match status" value="1"/>
</dbReference>
<proteinExistence type="predicted"/>
<dbReference type="EMBL" id="MGFQ01000019">
    <property type="protein sequence ID" value="OGM09784.1"/>
    <property type="molecule type" value="Genomic_DNA"/>
</dbReference>
<dbReference type="Proteomes" id="UP000176939">
    <property type="component" value="Unassembled WGS sequence"/>
</dbReference>
<keyword evidence="1" id="KW-0472">Membrane</keyword>
<dbReference type="AlphaFoldDB" id="A0A1F7X3V3"/>
<dbReference type="PANTHER" id="PTHR21666">
    <property type="entry name" value="PEPTIDASE-RELATED"/>
    <property type="match status" value="1"/>
</dbReference>
<reference evidence="3 4" key="1">
    <citation type="journal article" date="2016" name="Nat. Commun.">
        <title>Thousands of microbial genomes shed light on interconnected biogeochemical processes in an aquifer system.</title>
        <authorList>
            <person name="Anantharaman K."/>
            <person name="Brown C.T."/>
            <person name="Hug L.A."/>
            <person name="Sharon I."/>
            <person name="Castelle C.J."/>
            <person name="Probst A.J."/>
            <person name="Thomas B.C."/>
            <person name="Singh A."/>
            <person name="Wilkins M.J."/>
            <person name="Karaoz U."/>
            <person name="Brodie E.L."/>
            <person name="Williams K.H."/>
            <person name="Hubbard S.S."/>
            <person name="Banfield J.F."/>
        </authorList>
    </citation>
    <scope>NUCLEOTIDE SEQUENCE [LARGE SCALE GENOMIC DNA]</scope>
</reference>
<dbReference type="InterPro" id="IPR011055">
    <property type="entry name" value="Dup_hybrid_motif"/>
</dbReference>
<dbReference type="GO" id="GO:0004222">
    <property type="term" value="F:metalloendopeptidase activity"/>
    <property type="evidence" value="ECO:0007669"/>
    <property type="project" value="TreeGrafter"/>
</dbReference>
<evidence type="ECO:0000259" key="2">
    <source>
        <dbReference type="Pfam" id="PF01551"/>
    </source>
</evidence>
<feature type="transmembrane region" description="Helical" evidence="1">
    <location>
        <begin position="650"/>
        <end position="672"/>
    </location>
</feature>
<evidence type="ECO:0000256" key="1">
    <source>
        <dbReference type="SAM" id="Phobius"/>
    </source>
</evidence>
<comment type="caution">
    <text evidence="3">The sequence shown here is derived from an EMBL/GenBank/DDBJ whole genome shotgun (WGS) entry which is preliminary data.</text>
</comment>
<sequence>MNDSIVFSRKRIEWIREGIRIFYPAYFYPPDVAITKPFSNSYDGYSKQLFLKYVFLITDTNEISDSLMVLDYWIELIDKGVESDMPAQEILDAAKEMERVKNLATDEKEDVLYNVTENILDFKGKNKKIPKPKELLNKEVQPVATEKPVIKEVVKTPPPAVIPKIVYLNSPEPPESNTVSEEDRVRLENYLNEARSDPNSFVERRVQEILKYAPKEVKNNLSPEQLDYVARIVAIDFTDKLLKIDNNSVGQAQVNILEILSSLANPNDPNLVKIIPDEEVRKQISEAAQGIALEEELDDVTSENLLSPVIGPNLSTYFYNTQKTRDHEISEEPTDQTNYQADVQSMIDYWKTTANIRNQVYKAIQRGDLEYINSLSRRGYSAIVKEYSWYKPITKLKSITGGILPYTAAAGAVVGLSQTSLITRWTAINIPLLTSGASNLYLPAVAGVTPGSLPGIAWKGVGLMRPLFSSAFPKSFWVAKVVYTSEVGMIEAASINLGGIQAGLGKFTLGNVFSEGASKFVVWIGKKPIKGPIIDKIGSLLYKVISSKPVAAGTTAALTAGGKAAGGVFAVLAAIPTWLVSLIVLVLSAIVEFIRKNWNKIKTWVKENSPVLAIPISLLAARSLYRFFRRTKLFRRSNLFRSLTELTLDVIIKPLIIGFCVILFLIITIYIINTSGYVVPRSEFAGEEGDCIDNVTGGTPPDVTGVIFSSDNQYAFPVAPGVNTNYACYHWNHKNNVDIFPQSEHQPLVAYTSGTISYVNIWKDDFSAAGGNYIILNGNDGRRYLYSHNCQIFVTLGQQVSSGQVIATTNTTGNAHGEHVHFGISTGGFDFDGAGDICPQADFEDKFNLGNCTDPSQLCI</sequence>
<feature type="domain" description="M23ase beta-sheet core" evidence="2">
    <location>
        <begin position="738"/>
        <end position="828"/>
    </location>
</feature>